<dbReference type="AlphaFoldDB" id="A0A163AYE1"/>
<evidence type="ECO:0000313" key="4">
    <source>
        <dbReference type="Proteomes" id="UP000077315"/>
    </source>
</evidence>
<feature type="compositionally biased region" description="Basic and acidic residues" evidence="1">
    <location>
        <begin position="1"/>
        <end position="10"/>
    </location>
</feature>
<protein>
    <submittedName>
        <fullName evidence="3">Uncharacterized protein</fullName>
    </submittedName>
</protein>
<dbReference type="Proteomes" id="UP000077315">
    <property type="component" value="Unassembled WGS sequence"/>
</dbReference>
<keyword evidence="2" id="KW-0812">Transmembrane</keyword>
<dbReference type="EMBL" id="KV440975">
    <property type="protein sequence ID" value="OAD76571.1"/>
    <property type="molecule type" value="Genomic_DNA"/>
</dbReference>
<name>A0A163AYE1_PHYB8</name>
<keyword evidence="2" id="KW-0472">Membrane</keyword>
<dbReference type="InParanoid" id="A0A163AYE1"/>
<evidence type="ECO:0000256" key="1">
    <source>
        <dbReference type="SAM" id="MobiDB-lite"/>
    </source>
</evidence>
<dbReference type="VEuPathDB" id="FungiDB:PHYBLDRAFT_142090"/>
<proteinExistence type="predicted"/>
<feature type="transmembrane region" description="Helical" evidence="2">
    <location>
        <begin position="27"/>
        <end position="46"/>
    </location>
</feature>
<evidence type="ECO:0000256" key="2">
    <source>
        <dbReference type="SAM" id="Phobius"/>
    </source>
</evidence>
<dbReference type="GeneID" id="28991643"/>
<accession>A0A163AYE1</accession>
<dbReference type="OrthoDB" id="2256950at2759"/>
<reference evidence="4" key="1">
    <citation type="submission" date="2015-06" db="EMBL/GenBank/DDBJ databases">
        <title>Expansion of signal transduction pathways in fungi by whole-genome duplication.</title>
        <authorList>
            <consortium name="DOE Joint Genome Institute"/>
            <person name="Corrochano L.M."/>
            <person name="Kuo A."/>
            <person name="Marcet-Houben M."/>
            <person name="Polaino S."/>
            <person name="Salamov A."/>
            <person name="Villalobos J.M."/>
            <person name="Alvarez M.I."/>
            <person name="Avalos J."/>
            <person name="Benito E.P."/>
            <person name="Benoit I."/>
            <person name="Burger G."/>
            <person name="Camino L.P."/>
            <person name="Canovas D."/>
            <person name="Cerda-Olmedo E."/>
            <person name="Cheng J.-F."/>
            <person name="Dominguez A."/>
            <person name="Elias M."/>
            <person name="Eslava A.P."/>
            <person name="Glaser F."/>
            <person name="Grimwood J."/>
            <person name="Gutierrez G."/>
            <person name="Heitman J."/>
            <person name="Henrissat B."/>
            <person name="Iturriaga E.A."/>
            <person name="Lang B.F."/>
            <person name="Lavin J.L."/>
            <person name="Lee S."/>
            <person name="Li W."/>
            <person name="Lindquist E."/>
            <person name="Lopez-Garcia S."/>
            <person name="Luque E.M."/>
            <person name="Marcos A.T."/>
            <person name="Martin J."/>
            <person name="McCluskey K."/>
            <person name="Medina H.R."/>
            <person name="Miralles-Duran A."/>
            <person name="Miyazaki A."/>
            <person name="Munoz-Torres E."/>
            <person name="Oguiza J.A."/>
            <person name="Ohm R."/>
            <person name="Olmedo M."/>
            <person name="Orejas M."/>
            <person name="Ortiz-Castellanos L."/>
            <person name="Pisabarro A.G."/>
            <person name="Rodriguez-Romero J."/>
            <person name="Ruiz-Herrera J."/>
            <person name="Ruiz-Vazquez R."/>
            <person name="Sanz C."/>
            <person name="Schackwitz W."/>
            <person name="Schmutz J."/>
            <person name="Shahriari M."/>
            <person name="Shelest E."/>
            <person name="Silva-Franco F."/>
            <person name="Soanes D."/>
            <person name="Syed K."/>
            <person name="Tagua V.G."/>
            <person name="Talbot N.J."/>
            <person name="Thon M."/>
            <person name="De vries R.P."/>
            <person name="Wiebenga A."/>
            <person name="Yadav J.S."/>
            <person name="Braun E.L."/>
            <person name="Baker S."/>
            <person name="Garre V."/>
            <person name="Horwitz B."/>
            <person name="Torres-Martinez S."/>
            <person name="Idnurm A."/>
            <person name="Herrera-Estrella A."/>
            <person name="Gabaldon T."/>
            <person name="Grigoriev I.V."/>
        </authorList>
    </citation>
    <scope>NUCLEOTIDE SEQUENCE [LARGE SCALE GENOMIC DNA]</scope>
    <source>
        <strain evidence="4">NRRL 1555(-)</strain>
    </source>
</reference>
<sequence length="64" mass="7454">MSNQADDHPTQEPFTSTEVTQQNHTSWIGYFLMPFAALGGMVDQIIRKFTRANHQQEFLYPFAY</sequence>
<keyword evidence="4" id="KW-1185">Reference proteome</keyword>
<gene>
    <name evidence="3" type="ORF">PHYBLDRAFT_142090</name>
</gene>
<keyword evidence="2" id="KW-1133">Transmembrane helix</keyword>
<dbReference type="RefSeq" id="XP_018294611.1">
    <property type="nucleotide sequence ID" value="XM_018430737.1"/>
</dbReference>
<organism evidence="3 4">
    <name type="scientific">Phycomyces blakesleeanus (strain ATCC 8743b / DSM 1359 / FGSC 10004 / NBRC 33097 / NRRL 1555)</name>
    <dbReference type="NCBI Taxonomy" id="763407"/>
    <lineage>
        <taxon>Eukaryota</taxon>
        <taxon>Fungi</taxon>
        <taxon>Fungi incertae sedis</taxon>
        <taxon>Mucoromycota</taxon>
        <taxon>Mucoromycotina</taxon>
        <taxon>Mucoromycetes</taxon>
        <taxon>Mucorales</taxon>
        <taxon>Phycomycetaceae</taxon>
        <taxon>Phycomyces</taxon>
    </lineage>
</organism>
<evidence type="ECO:0000313" key="3">
    <source>
        <dbReference type="EMBL" id="OAD76571.1"/>
    </source>
</evidence>
<feature type="region of interest" description="Disordered" evidence="1">
    <location>
        <begin position="1"/>
        <end position="20"/>
    </location>
</feature>